<protein>
    <submittedName>
        <fullName evidence="2">Uncharacterized protein</fullName>
    </submittedName>
</protein>
<dbReference type="RefSeq" id="WP_138373343.1">
    <property type="nucleotide sequence ID" value="NZ_BSBO01000004.1"/>
</dbReference>
<dbReference type="EMBL" id="BSBO01000004">
    <property type="protein sequence ID" value="GLG03454.1"/>
    <property type="molecule type" value="Genomic_DNA"/>
</dbReference>
<reference evidence="2" key="1">
    <citation type="submission" date="2022-11" db="EMBL/GenBank/DDBJ databases">
        <title>Draft genome sequence of Sellimonas catena strain 12EGH17.</title>
        <authorList>
            <person name="Atsushi H."/>
            <person name="Moriya O."/>
            <person name="Mitsuo S."/>
        </authorList>
    </citation>
    <scope>NUCLEOTIDE SEQUENCE</scope>
    <source>
        <strain evidence="2">12EGH17</strain>
    </source>
</reference>
<dbReference type="EMBL" id="BSCH01000008">
    <property type="protein sequence ID" value="GLG90067.1"/>
    <property type="molecule type" value="Genomic_DNA"/>
</dbReference>
<dbReference type="Proteomes" id="UP001145145">
    <property type="component" value="Unassembled WGS sequence"/>
</dbReference>
<reference evidence="2" key="2">
    <citation type="submission" date="2022-11" db="EMBL/GenBank/DDBJ databases">
        <title>Draft genome sequence of Sellimonas catena strain 12EGH17.</title>
        <authorList>
            <person name="Hisatomi A."/>
            <person name="Ohkuma M."/>
            <person name="Sakamoto M."/>
        </authorList>
    </citation>
    <scope>NUCLEOTIDE SEQUENCE</scope>
    <source>
        <strain evidence="2">12EGH17</strain>
    </source>
</reference>
<organism evidence="2 4">
    <name type="scientific">Sellimonas catena</name>
    <dbReference type="NCBI Taxonomy" id="2994035"/>
    <lineage>
        <taxon>Bacteria</taxon>
        <taxon>Bacillati</taxon>
        <taxon>Bacillota</taxon>
        <taxon>Clostridia</taxon>
        <taxon>Lachnospirales</taxon>
        <taxon>Lachnospiraceae</taxon>
        <taxon>Sellimonas</taxon>
    </lineage>
</organism>
<sequence length="259" mass="29117">MLKKTVLSGCAAGIFLAVLAGTVVTGVKSPIESQIAPGLKKEAKEMKSFFRSPESETMIAEIQRNLTTSHTGEENSVELYEGLAFEPKKAYEVYTLKSEHVIREFDQNGTFKDNISEEYVLQVPLSNSQNELVGLTLFYQEQGGFELVAYGEMEEKQEVLTDMEELNALVNGQEELRGQKEIKDAKTVVLYQYNTYAIYIETADAEYMIPISANNVMTQLEENRIYTAEEFIDVLRLTSSEDINSENPLTLKVGGFRCL</sequence>
<keyword evidence="1" id="KW-0732">Signal</keyword>
<evidence type="ECO:0000313" key="3">
    <source>
        <dbReference type="EMBL" id="GLG90067.1"/>
    </source>
</evidence>
<feature type="chain" id="PRO_5044703563" evidence="1">
    <location>
        <begin position="21"/>
        <end position="259"/>
    </location>
</feature>
<evidence type="ECO:0000313" key="2">
    <source>
        <dbReference type="EMBL" id="GLG03454.1"/>
    </source>
</evidence>
<gene>
    <name evidence="2" type="ORF">Selli1_06280</name>
    <name evidence="3" type="ORF">Selli2_14940</name>
</gene>
<proteinExistence type="predicted"/>
<keyword evidence="4" id="KW-1185">Reference proteome</keyword>
<name>A0A9W6C486_9FIRM</name>
<reference evidence="2 4" key="5">
    <citation type="journal article" date="2023" name="Int. J. Syst. Evol. Microbiol.">
        <title>Sellimonas catena sp. nov., isolated from human faeces.</title>
        <authorList>
            <person name="Hisatomi A."/>
            <person name="Ohkuma M."/>
            <person name="Sakamoto M."/>
        </authorList>
    </citation>
    <scope>NUCLEOTIDE SEQUENCE [LARGE SCALE GENOMIC DNA]</scope>
    <source>
        <strain evidence="2 4">12EGH17</strain>
        <strain evidence="3">18CBH55</strain>
    </source>
</reference>
<dbReference type="Proteomes" id="UP001145094">
    <property type="component" value="Unassembled WGS sequence"/>
</dbReference>
<accession>A0A9W6C486</accession>
<dbReference type="AlphaFoldDB" id="A0A9W6C486"/>
<reference evidence="3" key="4">
    <citation type="submission" date="2022-11" db="EMBL/GenBank/DDBJ databases">
        <title>Draft genome sequence of Sellimonas catena strain 18CBH55.</title>
        <authorList>
            <person name="Atsushi H."/>
            <person name="Moriya O."/>
            <person name="Mitsuo S."/>
        </authorList>
    </citation>
    <scope>NUCLEOTIDE SEQUENCE</scope>
    <source>
        <strain evidence="3">18CBH55</strain>
    </source>
</reference>
<feature type="signal peptide" evidence="1">
    <location>
        <begin position="1"/>
        <end position="20"/>
    </location>
</feature>
<evidence type="ECO:0000313" key="4">
    <source>
        <dbReference type="Proteomes" id="UP001145145"/>
    </source>
</evidence>
<evidence type="ECO:0000256" key="1">
    <source>
        <dbReference type="SAM" id="SignalP"/>
    </source>
</evidence>
<comment type="caution">
    <text evidence="2">The sequence shown here is derived from an EMBL/GenBank/DDBJ whole genome shotgun (WGS) entry which is preliminary data.</text>
</comment>
<reference evidence="3" key="3">
    <citation type="submission" date="2022-11" db="EMBL/GenBank/DDBJ databases">
        <title>Draft genome sequence of Sellimonas catena strain 18CBH55.</title>
        <authorList>
            <person name="Hisatomi A."/>
            <person name="Ohkuma M."/>
            <person name="Sakamoto M."/>
        </authorList>
    </citation>
    <scope>NUCLEOTIDE SEQUENCE</scope>
    <source>
        <strain evidence="3">18CBH55</strain>
    </source>
</reference>